<evidence type="ECO:0000313" key="3">
    <source>
        <dbReference type="EMBL" id="VVB13133.1"/>
    </source>
</evidence>
<reference evidence="3" key="1">
    <citation type="submission" date="2019-07" db="EMBL/GenBank/DDBJ databases">
        <authorList>
            <person name="Dittberner H."/>
        </authorList>
    </citation>
    <scope>NUCLEOTIDE SEQUENCE [LARGE SCALE GENOMIC DNA]</scope>
</reference>
<comment type="caution">
    <text evidence="3">The sequence shown here is derived from an EMBL/GenBank/DDBJ whole genome shotgun (WGS) entry which is preliminary data.</text>
</comment>
<feature type="chain" id="PRO_5021724357" description="Transmembrane protein" evidence="2">
    <location>
        <begin position="27"/>
        <end position="82"/>
    </location>
</feature>
<keyword evidence="2" id="KW-0732">Signal</keyword>
<proteinExistence type="predicted"/>
<evidence type="ECO:0000313" key="4">
    <source>
        <dbReference type="Proteomes" id="UP000489600"/>
    </source>
</evidence>
<gene>
    <name evidence="3" type="ORF">ANE_LOCUS23577</name>
</gene>
<dbReference type="Proteomes" id="UP000489600">
    <property type="component" value="Unassembled WGS sequence"/>
</dbReference>
<sequence length="82" mass="9039">MASQINYMKFLLIVAALVMMVAAALAGKTFSVDFPAMMQDSYTSLKEVSLKDYGSWNPPPKVAEGVRLGPVPRPHDQPGRYH</sequence>
<accession>A0A565CHH7</accession>
<feature type="compositionally biased region" description="Basic and acidic residues" evidence="1">
    <location>
        <begin position="73"/>
        <end position="82"/>
    </location>
</feature>
<keyword evidence="4" id="KW-1185">Reference proteome</keyword>
<name>A0A565CHH7_9BRAS</name>
<organism evidence="3 4">
    <name type="scientific">Arabis nemorensis</name>
    <dbReference type="NCBI Taxonomy" id="586526"/>
    <lineage>
        <taxon>Eukaryota</taxon>
        <taxon>Viridiplantae</taxon>
        <taxon>Streptophyta</taxon>
        <taxon>Embryophyta</taxon>
        <taxon>Tracheophyta</taxon>
        <taxon>Spermatophyta</taxon>
        <taxon>Magnoliopsida</taxon>
        <taxon>eudicotyledons</taxon>
        <taxon>Gunneridae</taxon>
        <taxon>Pentapetalae</taxon>
        <taxon>rosids</taxon>
        <taxon>malvids</taxon>
        <taxon>Brassicales</taxon>
        <taxon>Brassicaceae</taxon>
        <taxon>Arabideae</taxon>
        <taxon>Arabis</taxon>
    </lineage>
</organism>
<protein>
    <recommendedName>
        <fullName evidence="5">Transmembrane protein</fullName>
    </recommendedName>
</protein>
<evidence type="ECO:0000256" key="2">
    <source>
        <dbReference type="SAM" id="SignalP"/>
    </source>
</evidence>
<evidence type="ECO:0000256" key="1">
    <source>
        <dbReference type="SAM" id="MobiDB-lite"/>
    </source>
</evidence>
<feature type="region of interest" description="Disordered" evidence="1">
    <location>
        <begin position="58"/>
        <end position="82"/>
    </location>
</feature>
<dbReference type="AlphaFoldDB" id="A0A565CHH7"/>
<feature type="signal peptide" evidence="2">
    <location>
        <begin position="1"/>
        <end position="26"/>
    </location>
</feature>
<evidence type="ECO:0008006" key="5">
    <source>
        <dbReference type="Google" id="ProtNLM"/>
    </source>
</evidence>
<dbReference type="EMBL" id="CABITT030000008">
    <property type="protein sequence ID" value="VVB13133.1"/>
    <property type="molecule type" value="Genomic_DNA"/>
</dbReference>